<evidence type="ECO:0000256" key="1">
    <source>
        <dbReference type="SAM" id="MobiDB-lite"/>
    </source>
</evidence>
<dbReference type="PANTHER" id="PTHR13151:SF2">
    <property type="entry name" value="COREPRESSOR INTERACTING WITH RBPJ 1"/>
    <property type="match status" value="1"/>
</dbReference>
<feature type="domain" description="CBF1-interacting co-repressor CIR N-terminal" evidence="2">
    <location>
        <begin position="13"/>
        <end position="49"/>
    </location>
</feature>
<accession>A0A9C6S8G8</accession>
<evidence type="ECO:0000259" key="2">
    <source>
        <dbReference type="SMART" id="SM01083"/>
    </source>
</evidence>
<keyword evidence="3" id="KW-1185">Reference proteome</keyword>
<feature type="compositionally biased region" description="Basic residues" evidence="1">
    <location>
        <begin position="325"/>
        <end position="354"/>
    </location>
</feature>
<sequence>MGKGFNNYMCKKFFHPASRDNLKRVWMAEQQAEAYKKKQEELRVQYEKEQDLHNNKALLSKESKDKLSVNFMYEPPPGAKKEREKEDNEPEYKFEWQRKYNAPRESYCKGDSEIRDQPFGIQVRNVRCIKCHKWGHINTDKECPLYSQAMSVVMANNSPSTSAPDALALVQQMREDGLALKKSALSAQQHLRVPEHEHLMVSDDEEQSEITFLKTLSKKEKKKLLLKLQQLEKKTKKAEKKKLKEKRNKRKRSNSESGTDSSSSSNDSSSDSNTSTSNSSIISSNSSSVNTTDKTLNDYTSKKLKKKQKKKEKADYISNGDSMNRHRKKEKDRTGNHKRRSEFKHERKPKYKKYYGKDVKESKNKDCYIYRKRKFIEFNEDKISENQNKKRTKRS</sequence>
<feature type="region of interest" description="Disordered" evidence="1">
    <location>
        <begin position="69"/>
        <end position="90"/>
    </location>
</feature>
<organism evidence="3 4">
    <name type="scientific">Bombus terrestris</name>
    <name type="common">Buff-tailed bumblebee</name>
    <name type="synonym">Apis terrestris</name>
    <dbReference type="NCBI Taxonomy" id="30195"/>
    <lineage>
        <taxon>Eukaryota</taxon>
        <taxon>Metazoa</taxon>
        <taxon>Ecdysozoa</taxon>
        <taxon>Arthropoda</taxon>
        <taxon>Hexapoda</taxon>
        <taxon>Insecta</taxon>
        <taxon>Pterygota</taxon>
        <taxon>Neoptera</taxon>
        <taxon>Endopterygota</taxon>
        <taxon>Hymenoptera</taxon>
        <taxon>Apocrita</taxon>
        <taxon>Aculeata</taxon>
        <taxon>Apoidea</taxon>
        <taxon>Anthophila</taxon>
        <taxon>Apidae</taxon>
        <taxon>Bombus</taxon>
        <taxon>Bombus</taxon>
    </lineage>
</organism>
<name>A0A9C6S8G8_BOMTE</name>
<protein>
    <submittedName>
        <fullName evidence="4">Corepressor interacting with RBPJ 1</fullName>
    </submittedName>
</protein>
<feature type="compositionally biased region" description="Basic residues" evidence="1">
    <location>
        <begin position="302"/>
        <end position="311"/>
    </location>
</feature>
<dbReference type="RefSeq" id="XP_048263784.1">
    <property type="nucleotide sequence ID" value="XM_048407827.1"/>
</dbReference>
<dbReference type="AlphaFoldDB" id="A0A9C6S8G8"/>
<feature type="compositionally biased region" description="Basic and acidic residues" evidence="1">
    <location>
        <begin position="79"/>
        <end position="90"/>
    </location>
</feature>
<feature type="region of interest" description="Disordered" evidence="1">
    <location>
        <begin position="235"/>
        <end position="357"/>
    </location>
</feature>
<dbReference type="GO" id="GO:0005634">
    <property type="term" value="C:nucleus"/>
    <property type="evidence" value="ECO:0007669"/>
    <property type="project" value="TreeGrafter"/>
</dbReference>
<dbReference type="GO" id="GO:0003714">
    <property type="term" value="F:transcription corepressor activity"/>
    <property type="evidence" value="ECO:0007669"/>
    <property type="project" value="InterPro"/>
</dbReference>
<dbReference type="GeneID" id="100649061"/>
<dbReference type="Proteomes" id="UP000835206">
    <property type="component" value="Chromosome 7"/>
</dbReference>
<feature type="compositionally biased region" description="Basic residues" evidence="1">
    <location>
        <begin position="235"/>
        <end position="252"/>
    </location>
</feature>
<evidence type="ECO:0000313" key="4">
    <source>
        <dbReference type="RefSeq" id="XP_048263784.1"/>
    </source>
</evidence>
<gene>
    <name evidence="4" type="primary">LOC100649061</name>
</gene>
<dbReference type="InterPro" id="IPR019339">
    <property type="entry name" value="CIR_N_dom"/>
</dbReference>
<proteinExistence type="predicted"/>
<dbReference type="InterPro" id="IPR040014">
    <property type="entry name" value="CIR1"/>
</dbReference>
<dbReference type="PANTHER" id="PTHR13151">
    <property type="entry name" value="CBF1 INTERACTING COREPRESSOR CIR"/>
    <property type="match status" value="1"/>
</dbReference>
<evidence type="ECO:0000313" key="3">
    <source>
        <dbReference type="Proteomes" id="UP000835206"/>
    </source>
</evidence>
<dbReference type="SMART" id="SM01083">
    <property type="entry name" value="Cir_N"/>
    <property type="match status" value="1"/>
</dbReference>
<dbReference type="Pfam" id="PF10197">
    <property type="entry name" value="Cir_N"/>
    <property type="match status" value="1"/>
</dbReference>
<feature type="compositionally biased region" description="Low complexity" evidence="1">
    <location>
        <begin position="255"/>
        <end position="293"/>
    </location>
</feature>
<dbReference type="OrthoDB" id="6253837at2759"/>
<dbReference type="KEGG" id="bter:100649061"/>
<reference evidence="4" key="1">
    <citation type="submission" date="2025-08" db="UniProtKB">
        <authorList>
            <consortium name="RefSeq"/>
        </authorList>
    </citation>
    <scope>IDENTIFICATION</scope>
</reference>